<name>A0A379YE21_SERMA</name>
<accession>A0A379YE21</accession>
<sequence>MSEAPTTVATICQTLHARITAGEFAVGASCPPNAP</sequence>
<dbReference type="AlphaFoldDB" id="A0A379YE21"/>
<evidence type="ECO:0000313" key="2">
    <source>
        <dbReference type="Proteomes" id="UP000254765"/>
    </source>
</evidence>
<gene>
    <name evidence="1" type="ORF">NCTC10211_01574</name>
</gene>
<dbReference type="EMBL" id="UGYK01000002">
    <property type="protein sequence ID" value="SUI43928.1"/>
    <property type="molecule type" value="Genomic_DNA"/>
</dbReference>
<organism evidence="1 2">
    <name type="scientific">Serratia marcescens</name>
    <dbReference type="NCBI Taxonomy" id="615"/>
    <lineage>
        <taxon>Bacteria</taxon>
        <taxon>Pseudomonadati</taxon>
        <taxon>Pseudomonadota</taxon>
        <taxon>Gammaproteobacteria</taxon>
        <taxon>Enterobacterales</taxon>
        <taxon>Yersiniaceae</taxon>
        <taxon>Serratia</taxon>
    </lineage>
</organism>
<protein>
    <submittedName>
        <fullName evidence="1">Uncharacterized protein</fullName>
    </submittedName>
</protein>
<reference evidence="1 2" key="1">
    <citation type="submission" date="2018-06" db="EMBL/GenBank/DDBJ databases">
        <authorList>
            <consortium name="Pathogen Informatics"/>
            <person name="Doyle S."/>
        </authorList>
    </citation>
    <scope>NUCLEOTIDE SEQUENCE [LARGE SCALE GENOMIC DNA]</scope>
    <source>
        <strain evidence="1 2">NCTC10211</strain>
    </source>
</reference>
<proteinExistence type="predicted"/>
<dbReference type="Proteomes" id="UP000254765">
    <property type="component" value="Unassembled WGS sequence"/>
</dbReference>
<evidence type="ECO:0000313" key="1">
    <source>
        <dbReference type="EMBL" id="SUI43928.1"/>
    </source>
</evidence>